<dbReference type="AlphaFoldDB" id="A0A1T5BPU6"/>
<reference evidence="10" key="1">
    <citation type="submission" date="2017-02" db="EMBL/GenBank/DDBJ databases">
        <authorList>
            <person name="Varghese N."/>
            <person name="Submissions S."/>
        </authorList>
    </citation>
    <scope>NUCLEOTIDE SEQUENCE [LARGE SCALE GENOMIC DNA]</scope>
    <source>
        <strain evidence="10">DSM 22270</strain>
    </source>
</reference>
<evidence type="ECO:0000256" key="4">
    <source>
        <dbReference type="ARBA" id="ARBA00022692"/>
    </source>
</evidence>
<dbReference type="NCBIfam" id="TIGR04057">
    <property type="entry name" value="SusC_RagA_signa"/>
    <property type="match status" value="1"/>
</dbReference>
<dbReference type="GO" id="GO:0009279">
    <property type="term" value="C:cell outer membrane"/>
    <property type="evidence" value="ECO:0007669"/>
    <property type="project" value="UniProtKB-SubCell"/>
</dbReference>
<sequence>MKRKFTSTGQSALRLTMAAMIVSGFTAEAFSLNRPNVTHVFSIDKTVSGKITSSEDNTPIPGVSVVLKGSRSGTNTDVEGQFKIEVPDNGAVLVFSSVGFITQEVPVGAKSIIDIKMDADMKALTEVVVVGYGSQKKSQTTGAISSVSAKQISEMPITNIGQAMQGRVAGVDVSQSGSKPGSTPKILIRGRRSFNAGNNPLYVVDGIPLAGDRNELMSSATRPFDFVSGGYEDMNPNDVASMEILKDATATAIYGARGANGVVLITTKRGESTKGKTTISYDTYVGVTDALDKIRLFSGPEFAEYLRESRRGIAAGSLYKDANGNPVPTGQVDAFADSKLFEAVELDGIAKNRTTDYQDMILRQGFQQNHSVGVQGGNEKTQFYISGGFFRDKGISEGLDYTRTSLRANIDHNINSRVKVGISSYLMYSVRNGKDLNPYSFTLNQNPLGRAFDDAGKLIFAPTNDALLTNPLAEIVPGAQVDERKKYRIFNSIYTEVKIIEGLKYRINFGPDFAVERGGRFIGAQTNARKGGDPQAAIYNQYGFNWTLENIVTYNKTFAAKHNLGITALHSVQRENFEANTISVQGVPAETQQFYNVGNANAVLGVGSVLIPWTLNSYMARINYDYADKYLLTVTARRDGSSRFGENTKYGTFPGVALGWNISNEPFMKGVSWLDLLKLRVSYGSVGNQGVAPYQTQGLLGRTIYAWDNTPAYGYRPNTIGNPDLRWESSATKNVGIDFSFIKGRVQGSLELYETNTTDLLLSDQLPASIGFNAVTRNVGETRNRGIELGVSTINVNAKNGFKWTTDFQFTKNTEAIISLYNGAVDDLGNKWFIGYPLSEYFDYKKAGIWQTNEADAAKSYGSRVGQIKVADVNGRSADGKLTGQPDGKINADDRQKLGSDVPDWSGGITNRFNFKGFDLSFFIYARQGQMIISGFHRDNNALAGRYQQMYVDYWTPNNPTNEFPQPNKDQEFPVNNSAIIYYDGSFVKIRNVNFGYTFSNNLTKKLGLESLRLFASIQQPKIWSKYRSKYNGVDPETSDTTIGSGVTPATRVSTIGLNVKF</sequence>
<evidence type="ECO:0000256" key="5">
    <source>
        <dbReference type="ARBA" id="ARBA00023136"/>
    </source>
</evidence>
<dbReference type="SUPFAM" id="SSF56935">
    <property type="entry name" value="Porins"/>
    <property type="match status" value="1"/>
</dbReference>
<organism evidence="9 10">
    <name type="scientific">Dyadobacter psychrophilus</name>
    <dbReference type="NCBI Taxonomy" id="651661"/>
    <lineage>
        <taxon>Bacteria</taxon>
        <taxon>Pseudomonadati</taxon>
        <taxon>Bacteroidota</taxon>
        <taxon>Cytophagia</taxon>
        <taxon>Cytophagales</taxon>
        <taxon>Spirosomataceae</taxon>
        <taxon>Dyadobacter</taxon>
    </lineage>
</organism>
<dbReference type="InterPro" id="IPR012910">
    <property type="entry name" value="Plug_dom"/>
</dbReference>
<keyword evidence="2 7" id="KW-0813">Transport</keyword>
<dbReference type="InterPro" id="IPR023997">
    <property type="entry name" value="TonB-dep_OMP_SusC/RagA_CS"/>
</dbReference>
<evidence type="ECO:0000313" key="10">
    <source>
        <dbReference type="Proteomes" id="UP000190897"/>
    </source>
</evidence>
<dbReference type="PROSITE" id="PS52016">
    <property type="entry name" value="TONB_DEPENDENT_REC_3"/>
    <property type="match status" value="1"/>
</dbReference>
<dbReference type="STRING" id="651661.SAMN05660293_00496"/>
<evidence type="ECO:0000256" key="2">
    <source>
        <dbReference type="ARBA" id="ARBA00022448"/>
    </source>
</evidence>
<proteinExistence type="inferred from homology"/>
<dbReference type="Gene3D" id="2.170.130.10">
    <property type="entry name" value="TonB-dependent receptor, plug domain"/>
    <property type="match status" value="1"/>
</dbReference>
<evidence type="ECO:0000256" key="3">
    <source>
        <dbReference type="ARBA" id="ARBA00022452"/>
    </source>
</evidence>
<dbReference type="InterPro" id="IPR036942">
    <property type="entry name" value="Beta-barrel_TonB_sf"/>
</dbReference>
<dbReference type="NCBIfam" id="TIGR04056">
    <property type="entry name" value="OMP_RagA_SusC"/>
    <property type="match status" value="1"/>
</dbReference>
<dbReference type="Proteomes" id="UP000190897">
    <property type="component" value="Unassembled WGS sequence"/>
</dbReference>
<dbReference type="InterPro" id="IPR039426">
    <property type="entry name" value="TonB-dep_rcpt-like"/>
</dbReference>
<gene>
    <name evidence="9" type="ORF">SAMN05660293_00496</name>
</gene>
<evidence type="ECO:0000256" key="1">
    <source>
        <dbReference type="ARBA" id="ARBA00004571"/>
    </source>
</evidence>
<evidence type="ECO:0000256" key="7">
    <source>
        <dbReference type="PROSITE-ProRule" id="PRU01360"/>
    </source>
</evidence>
<feature type="domain" description="TonB-dependent receptor plug" evidence="8">
    <location>
        <begin position="137"/>
        <end position="262"/>
    </location>
</feature>
<dbReference type="Gene3D" id="2.60.40.1120">
    <property type="entry name" value="Carboxypeptidase-like, regulatory domain"/>
    <property type="match status" value="1"/>
</dbReference>
<dbReference type="InterPro" id="IPR023996">
    <property type="entry name" value="TonB-dep_OMP_SusC/RagA"/>
</dbReference>
<evidence type="ECO:0000256" key="6">
    <source>
        <dbReference type="ARBA" id="ARBA00023237"/>
    </source>
</evidence>
<keyword evidence="3 7" id="KW-1134">Transmembrane beta strand</keyword>
<evidence type="ECO:0000313" key="9">
    <source>
        <dbReference type="EMBL" id="SKB48903.1"/>
    </source>
</evidence>
<protein>
    <submittedName>
        <fullName evidence="9">TonB-linked outer membrane protein, SusC/RagA family</fullName>
    </submittedName>
</protein>
<dbReference type="Gene3D" id="2.40.170.20">
    <property type="entry name" value="TonB-dependent receptor, beta-barrel domain"/>
    <property type="match status" value="1"/>
</dbReference>
<dbReference type="InterPro" id="IPR008969">
    <property type="entry name" value="CarboxyPept-like_regulatory"/>
</dbReference>
<dbReference type="Pfam" id="PF13715">
    <property type="entry name" value="CarbopepD_reg_2"/>
    <property type="match status" value="1"/>
</dbReference>
<keyword evidence="6 7" id="KW-0998">Cell outer membrane</keyword>
<comment type="similarity">
    <text evidence="7">Belongs to the TonB-dependent receptor family.</text>
</comment>
<comment type="subcellular location">
    <subcellularLocation>
        <location evidence="1 7">Cell outer membrane</location>
        <topology evidence="1 7">Multi-pass membrane protein</topology>
    </subcellularLocation>
</comment>
<dbReference type="EMBL" id="FUZA01000001">
    <property type="protein sequence ID" value="SKB48903.1"/>
    <property type="molecule type" value="Genomic_DNA"/>
</dbReference>
<keyword evidence="10" id="KW-1185">Reference proteome</keyword>
<name>A0A1T5BPU6_9BACT</name>
<accession>A0A1T5BPU6</accession>
<keyword evidence="4 7" id="KW-0812">Transmembrane</keyword>
<dbReference type="InterPro" id="IPR037066">
    <property type="entry name" value="Plug_dom_sf"/>
</dbReference>
<dbReference type="SUPFAM" id="SSF49464">
    <property type="entry name" value="Carboxypeptidase regulatory domain-like"/>
    <property type="match status" value="1"/>
</dbReference>
<keyword evidence="5 7" id="KW-0472">Membrane</keyword>
<dbReference type="RefSeq" id="WP_374754807.1">
    <property type="nucleotide sequence ID" value="NZ_FUZA01000001.1"/>
</dbReference>
<evidence type="ECO:0000259" key="8">
    <source>
        <dbReference type="Pfam" id="PF07715"/>
    </source>
</evidence>
<dbReference type="Pfam" id="PF07715">
    <property type="entry name" value="Plug"/>
    <property type="match status" value="1"/>
</dbReference>